<evidence type="ECO:0000256" key="3">
    <source>
        <dbReference type="ARBA" id="ARBA00023319"/>
    </source>
</evidence>
<dbReference type="Proteomes" id="UP000265020">
    <property type="component" value="Unassembled WGS sequence"/>
</dbReference>
<evidence type="ECO:0000259" key="4">
    <source>
        <dbReference type="SMART" id="SM00409"/>
    </source>
</evidence>
<dbReference type="SMART" id="SM00409">
    <property type="entry name" value="IG"/>
    <property type="match status" value="2"/>
</dbReference>
<feature type="domain" description="Immunoglobulin" evidence="4">
    <location>
        <begin position="46"/>
        <end position="157"/>
    </location>
</feature>
<comment type="subcellular location">
    <subcellularLocation>
        <location evidence="1">Membrane</location>
    </subcellularLocation>
</comment>
<protein>
    <submittedName>
        <fullName evidence="5">Uncharacterized LOC107104475</fullName>
    </submittedName>
</protein>
<dbReference type="GeneTree" id="ENSGT01030000234828"/>
<evidence type="ECO:0000313" key="5">
    <source>
        <dbReference type="Ensembl" id="ENSCVAP00000024644.1"/>
    </source>
</evidence>
<dbReference type="Ensembl" id="ENSCVAT00000003649.1">
    <property type="protein sequence ID" value="ENSCVAP00000024644.1"/>
    <property type="gene ID" value="ENSCVAG00000008867.1"/>
</dbReference>
<dbReference type="CTD" id="794824"/>
<evidence type="ECO:0000256" key="2">
    <source>
        <dbReference type="ARBA" id="ARBA00023136"/>
    </source>
</evidence>
<dbReference type="GO" id="GO:0005102">
    <property type="term" value="F:signaling receptor binding"/>
    <property type="evidence" value="ECO:0007669"/>
    <property type="project" value="TreeGrafter"/>
</dbReference>
<dbReference type="AlphaFoldDB" id="A0A3Q2E064"/>
<evidence type="ECO:0000313" key="6">
    <source>
        <dbReference type="Proteomes" id="UP000265020"/>
    </source>
</evidence>
<dbReference type="KEGG" id="cvg:107104475"/>
<keyword evidence="2" id="KW-0472">Membrane</keyword>
<dbReference type="InterPro" id="IPR013783">
    <property type="entry name" value="Ig-like_fold"/>
</dbReference>
<dbReference type="OrthoDB" id="8951452at2759"/>
<keyword evidence="6" id="KW-1185">Reference proteome</keyword>
<dbReference type="GO" id="GO:0001817">
    <property type="term" value="P:regulation of cytokine production"/>
    <property type="evidence" value="ECO:0007669"/>
    <property type="project" value="TreeGrafter"/>
</dbReference>
<dbReference type="SUPFAM" id="SSF48726">
    <property type="entry name" value="Immunoglobulin"/>
    <property type="match status" value="1"/>
</dbReference>
<proteinExistence type="predicted"/>
<dbReference type="Gene3D" id="2.60.40.10">
    <property type="entry name" value="Immunoglobulins"/>
    <property type="match status" value="1"/>
</dbReference>
<keyword evidence="3" id="KW-0393">Immunoglobulin domain</keyword>
<dbReference type="InterPro" id="IPR013106">
    <property type="entry name" value="Ig_V-set"/>
</dbReference>
<evidence type="ECO:0000256" key="1">
    <source>
        <dbReference type="ARBA" id="ARBA00004370"/>
    </source>
</evidence>
<reference evidence="5" key="1">
    <citation type="submission" date="2025-08" db="UniProtKB">
        <authorList>
            <consortium name="Ensembl"/>
        </authorList>
    </citation>
    <scope>IDENTIFICATION</scope>
</reference>
<dbReference type="PANTHER" id="PTHR24100">
    <property type="entry name" value="BUTYROPHILIN"/>
    <property type="match status" value="1"/>
</dbReference>
<sequence>MKIQLSYQKVNTMKKGQMRLWFFIYLQCFLPGNLVDSSALPSGAQPVPVISMAGSEVVLPCSWKDTQAKTNPSACHVQWMSPPHTVFEQLGEDKWQAAEFEGRVEVPQENLLSGDCSLIIRDVQIRDTGKYESFILVDGAKARNSRVFVQSVKLSVTDHKTRELRMPGEDLVLKLYTSHSYAVVFQSRNSSEWVNLWKRGDENTERLEKHPQLEQLTIKNLQSSDDGLYKVLDENDLCVSTVQLMIEEKGYSFRVNKKQENIPTDATGKRSYSALLLLSALLSCLHVFHLH</sequence>
<dbReference type="Pfam" id="PF07686">
    <property type="entry name" value="V-set"/>
    <property type="match status" value="1"/>
</dbReference>
<dbReference type="InterPro" id="IPR036179">
    <property type="entry name" value="Ig-like_dom_sf"/>
</dbReference>
<dbReference type="InterPro" id="IPR050504">
    <property type="entry name" value="IgSF_BTN/MOG"/>
</dbReference>
<dbReference type="InterPro" id="IPR003599">
    <property type="entry name" value="Ig_sub"/>
</dbReference>
<dbReference type="GO" id="GO:0050852">
    <property type="term" value="P:T cell receptor signaling pathway"/>
    <property type="evidence" value="ECO:0007669"/>
    <property type="project" value="TreeGrafter"/>
</dbReference>
<dbReference type="GO" id="GO:0009897">
    <property type="term" value="C:external side of plasma membrane"/>
    <property type="evidence" value="ECO:0007669"/>
    <property type="project" value="TreeGrafter"/>
</dbReference>
<accession>A0A3Q2E064</accession>
<organism evidence="5 6">
    <name type="scientific">Cyprinodon variegatus</name>
    <name type="common">Sheepshead minnow</name>
    <dbReference type="NCBI Taxonomy" id="28743"/>
    <lineage>
        <taxon>Eukaryota</taxon>
        <taxon>Metazoa</taxon>
        <taxon>Chordata</taxon>
        <taxon>Craniata</taxon>
        <taxon>Vertebrata</taxon>
        <taxon>Euteleostomi</taxon>
        <taxon>Actinopterygii</taxon>
        <taxon>Neopterygii</taxon>
        <taxon>Teleostei</taxon>
        <taxon>Neoteleostei</taxon>
        <taxon>Acanthomorphata</taxon>
        <taxon>Ovalentaria</taxon>
        <taxon>Atherinomorphae</taxon>
        <taxon>Cyprinodontiformes</taxon>
        <taxon>Cyprinodontidae</taxon>
        <taxon>Cyprinodon</taxon>
    </lineage>
</organism>
<dbReference type="OMA" id="VLPCSWR"/>
<reference evidence="5" key="2">
    <citation type="submission" date="2025-09" db="UniProtKB">
        <authorList>
            <consortium name="Ensembl"/>
        </authorList>
    </citation>
    <scope>IDENTIFICATION</scope>
</reference>
<dbReference type="GeneID" id="107104475"/>
<feature type="domain" description="Immunoglobulin" evidence="4">
    <location>
        <begin position="160"/>
        <end position="247"/>
    </location>
</feature>
<dbReference type="RefSeq" id="XP_015259957.1">
    <property type="nucleotide sequence ID" value="XM_015404471.1"/>
</dbReference>
<name>A0A3Q2E064_CYPVA</name>
<dbReference type="STRING" id="28743.ENSCVAP00000024644"/>